<sequence>MTISKAAETEIISALFFSAAEQMRRTLVRTAFNAVIYEVLDFGISIADAEGRMVAEAAGITSFIGGNDYALKMLIQNMDMASLRPGDVVILNYPYWNSAHMSDALLMAPVFVDGDAIDMFLCVRAHWLDLGAKDPGYVIDSTNIHQEGLILPGVRIIKEGKLDADLWKVLEANSRLPEAIRGDFGAQVACLRTGEASVRDIYRKFGRERVLAAIEAFFIHADEKSRQALQHLPKGAWSAEEWLDDDGVSERMIKMAVDVTITDDRMTVDYNRSDPIVPGPVNVPFGATISMAKTYFKFLTSPDTPSNHGNFMALDVRADPGNLFHAVYPSSTYMPWTHMVAFELIAKALAPAIDWLPMASGGDEPGFMAIGRHHRTGKSYVISNNEGIGWGATYRHDGATALQHPSTSTVRNTPIEVLERQANLFHEGLELIPNSGGKGRYRGGLGVRRAVRMVGETEIISMKKKSKTGGWGLEGGQPSPVQNHMVLWPDEAREKRVGMYRAVLKENERFVNYSAGGSGWGDPAVRDPGAAAYDIANGYVDPAASPIEPVKVETYAKS</sequence>
<dbReference type="Proteomes" id="UP000184485">
    <property type="component" value="Unassembled WGS sequence"/>
</dbReference>
<dbReference type="PANTHER" id="PTHR11365:SF23">
    <property type="entry name" value="HYPOTHETICAL 5-OXOPROLINASE (EUROFUNG)-RELATED"/>
    <property type="match status" value="1"/>
</dbReference>
<dbReference type="InterPro" id="IPR003692">
    <property type="entry name" value="Hydantoinase_B"/>
</dbReference>
<dbReference type="GO" id="GO:0005829">
    <property type="term" value="C:cytosol"/>
    <property type="evidence" value="ECO:0007669"/>
    <property type="project" value="TreeGrafter"/>
</dbReference>
<gene>
    <name evidence="2" type="ORF">SAMN02745157_2910</name>
</gene>
<dbReference type="AlphaFoldDB" id="A0A1M5E792"/>
<dbReference type="STRING" id="1122133.SAMN02745157_2910"/>
<protein>
    <submittedName>
        <fullName evidence="2">N-methylhydantoinase B</fullName>
    </submittedName>
</protein>
<accession>A0A1M5E792</accession>
<feature type="domain" description="Hydantoinase B/oxoprolinase" evidence="1">
    <location>
        <begin position="8"/>
        <end position="523"/>
    </location>
</feature>
<name>A0A1M5E792_9HYPH</name>
<evidence type="ECO:0000313" key="2">
    <source>
        <dbReference type="EMBL" id="SHF74942.1"/>
    </source>
</evidence>
<dbReference type="PANTHER" id="PTHR11365">
    <property type="entry name" value="5-OXOPROLINASE RELATED"/>
    <property type="match status" value="1"/>
</dbReference>
<evidence type="ECO:0000259" key="1">
    <source>
        <dbReference type="Pfam" id="PF02538"/>
    </source>
</evidence>
<dbReference type="EMBL" id="FQUP01000002">
    <property type="protein sequence ID" value="SHF74942.1"/>
    <property type="molecule type" value="Genomic_DNA"/>
</dbReference>
<dbReference type="GO" id="GO:0017168">
    <property type="term" value="F:5-oxoprolinase (ATP-hydrolyzing) activity"/>
    <property type="evidence" value="ECO:0007669"/>
    <property type="project" value="TreeGrafter"/>
</dbReference>
<dbReference type="OrthoDB" id="9761586at2"/>
<dbReference type="InterPro" id="IPR045079">
    <property type="entry name" value="Oxoprolinase-like"/>
</dbReference>
<dbReference type="RefSeq" id="WP_073053866.1">
    <property type="nucleotide sequence ID" value="NZ_FQUP01000002.1"/>
</dbReference>
<evidence type="ECO:0000313" key="3">
    <source>
        <dbReference type="Proteomes" id="UP000184485"/>
    </source>
</evidence>
<dbReference type="GO" id="GO:0006749">
    <property type="term" value="P:glutathione metabolic process"/>
    <property type="evidence" value="ECO:0007669"/>
    <property type="project" value="TreeGrafter"/>
</dbReference>
<organism evidence="2 3">
    <name type="scientific">Kaistia soli DSM 19436</name>
    <dbReference type="NCBI Taxonomy" id="1122133"/>
    <lineage>
        <taxon>Bacteria</taxon>
        <taxon>Pseudomonadati</taxon>
        <taxon>Pseudomonadota</taxon>
        <taxon>Alphaproteobacteria</taxon>
        <taxon>Hyphomicrobiales</taxon>
        <taxon>Kaistiaceae</taxon>
        <taxon>Kaistia</taxon>
    </lineage>
</organism>
<proteinExistence type="predicted"/>
<dbReference type="Pfam" id="PF02538">
    <property type="entry name" value="Hydantoinase_B"/>
    <property type="match status" value="1"/>
</dbReference>
<reference evidence="2 3" key="1">
    <citation type="submission" date="2016-11" db="EMBL/GenBank/DDBJ databases">
        <authorList>
            <person name="Jaros S."/>
            <person name="Januszkiewicz K."/>
            <person name="Wedrychowicz H."/>
        </authorList>
    </citation>
    <scope>NUCLEOTIDE SEQUENCE [LARGE SCALE GENOMIC DNA]</scope>
    <source>
        <strain evidence="2 3">DSM 19436</strain>
    </source>
</reference>
<keyword evidence="3" id="KW-1185">Reference proteome</keyword>